<evidence type="ECO:0000313" key="2">
    <source>
        <dbReference type="EMBL" id="QDH89188.1"/>
    </source>
</evidence>
<accession>A0A514D6D7</accession>
<dbReference type="EMBL" id="MN034675">
    <property type="protein sequence ID" value="QDH89188.1"/>
    <property type="molecule type" value="Genomic_RNA"/>
</dbReference>
<proteinExistence type="predicted"/>
<reference evidence="2" key="1">
    <citation type="submission" date="2019-05" db="EMBL/GenBank/DDBJ databases">
        <title>Metatranscriptomic reconstruction reveals RNA viruses with the potential to shape carbon cycling in soil.</title>
        <authorList>
            <person name="Starr E.P."/>
            <person name="Nuccio E."/>
            <person name="Pett-Ridge J."/>
            <person name="Banfield J.F."/>
            <person name="Firestone M.K."/>
        </authorList>
    </citation>
    <scope>NUCLEOTIDE SEQUENCE</scope>
    <source>
        <strain evidence="2">H1_Rhizo_Litter_3_1782</strain>
    </source>
</reference>
<protein>
    <submittedName>
        <fullName evidence="2">Uncharacterized protein</fullName>
    </submittedName>
</protein>
<sequence length="123" mass="12921">MSFTDPLSITIGGVTTPLPRTGDAPGGGDGTVYRSGDGLIVLTASHDVAKRQRRVLRIDTSKLAADPFKPAENVKVSMSNYIVFDIPPAGYTPAEALAVYTGFKTLYTATSDAMIVKLLGGES</sequence>
<evidence type="ECO:0000256" key="1">
    <source>
        <dbReference type="SAM" id="MobiDB-lite"/>
    </source>
</evidence>
<organism evidence="2">
    <name type="scientific">Leviviridae sp</name>
    <dbReference type="NCBI Taxonomy" id="2027243"/>
    <lineage>
        <taxon>Viruses</taxon>
        <taxon>Riboviria</taxon>
        <taxon>Orthornavirae</taxon>
        <taxon>Lenarviricota</taxon>
        <taxon>Leviviricetes</taxon>
        <taxon>Norzivirales</taxon>
        <taxon>Fiersviridae</taxon>
    </lineage>
</organism>
<gene>
    <name evidence="2" type="ORF">H1RhizoLitter31782_000003</name>
</gene>
<name>A0A514D6D7_9VIRU</name>
<feature type="region of interest" description="Disordered" evidence="1">
    <location>
        <begin position="1"/>
        <end position="30"/>
    </location>
</feature>